<dbReference type="InterPro" id="IPR015421">
    <property type="entry name" value="PyrdxlP-dep_Trfase_major"/>
</dbReference>
<comment type="cofactor">
    <cofactor evidence="1">
        <name>pyridoxal 5'-phosphate</name>
        <dbReference type="ChEBI" id="CHEBI:597326"/>
    </cofactor>
</comment>
<protein>
    <recommendedName>
        <fullName evidence="3">Aminotransferase class I/classII large domain-containing protein</fullName>
    </recommendedName>
</protein>
<keyword evidence="2" id="KW-0808">Transferase</keyword>
<evidence type="ECO:0000259" key="3">
    <source>
        <dbReference type="Pfam" id="PF00155"/>
    </source>
</evidence>
<dbReference type="Gene3D" id="3.40.640.10">
    <property type="entry name" value="Type I PLP-dependent aspartate aminotransferase-like (Major domain)"/>
    <property type="match status" value="1"/>
</dbReference>
<dbReference type="InterPro" id="IPR050087">
    <property type="entry name" value="AON_synthase_class-II"/>
</dbReference>
<dbReference type="SUPFAM" id="SSF53383">
    <property type="entry name" value="PLP-dependent transferases"/>
    <property type="match status" value="1"/>
</dbReference>
<reference evidence="4" key="1">
    <citation type="journal article" date="2014" name="Front. Microbiol.">
        <title>High frequency of phylogenetically diverse reductive dehalogenase-homologous genes in deep subseafloor sedimentary metagenomes.</title>
        <authorList>
            <person name="Kawai M."/>
            <person name="Futagami T."/>
            <person name="Toyoda A."/>
            <person name="Takaki Y."/>
            <person name="Nishi S."/>
            <person name="Hori S."/>
            <person name="Arai W."/>
            <person name="Tsubouchi T."/>
            <person name="Morono Y."/>
            <person name="Uchiyama I."/>
            <person name="Ito T."/>
            <person name="Fujiyama A."/>
            <person name="Inagaki F."/>
            <person name="Takami H."/>
        </authorList>
    </citation>
    <scope>NUCLEOTIDE SEQUENCE</scope>
    <source>
        <strain evidence="4">Expedition CK06-06</strain>
    </source>
</reference>
<dbReference type="GO" id="GO:0030170">
    <property type="term" value="F:pyridoxal phosphate binding"/>
    <property type="evidence" value="ECO:0007669"/>
    <property type="project" value="InterPro"/>
</dbReference>
<dbReference type="GO" id="GO:0016740">
    <property type="term" value="F:transferase activity"/>
    <property type="evidence" value="ECO:0007669"/>
    <property type="project" value="UniProtKB-KW"/>
</dbReference>
<accession>X1EVW8</accession>
<feature type="domain" description="Aminotransferase class I/classII large" evidence="3">
    <location>
        <begin position="59"/>
        <end position="242"/>
    </location>
</feature>
<feature type="non-terminal residue" evidence="4">
    <location>
        <position position="1"/>
    </location>
</feature>
<dbReference type="InterPro" id="IPR015424">
    <property type="entry name" value="PyrdxlP-dep_Trfase"/>
</dbReference>
<proteinExistence type="predicted"/>
<dbReference type="PANTHER" id="PTHR13693">
    <property type="entry name" value="CLASS II AMINOTRANSFERASE/8-AMINO-7-OXONONANOATE SYNTHASE"/>
    <property type="match status" value="1"/>
</dbReference>
<gene>
    <name evidence="4" type="ORF">S01H4_56299</name>
</gene>
<sequence length="242" mass="27421">YYLFKKRVVKVLPIDKIAVEFNKEVKKHNLVPDTPYYFTGSPTSNNTRMVINDDLTEINVINFASNNYLGLGSDDRIKKRVSDMALKYGCGSGGSRFATGNTDIQLELECRIAKFKGFEDCLTYVTGYMANTGAIPALLKSTPFTFVQYSLSKFKKSVVFSDELNHASIIEGISISKAKRVIYKHNDMADLERKLNQHAKYYNRRMIISDGVFSLDGDICHLKEILNLAKKNQCIVYIDDAH</sequence>
<dbReference type="InterPro" id="IPR004839">
    <property type="entry name" value="Aminotransferase_I/II_large"/>
</dbReference>
<dbReference type="InterPro" id="IPR015422">
    <property type="entry name" value="PyrdxlP-dep_Trfase_small"/>
</dbReference>
<feature type="non-terminal residue" evidence="4">
    <location>
        <position position="242"/>
    </location>
</feature>
<dbReference type="EMBL" id="BART01032608">
    <property type="protein sequence ID" value="GAH12773.1"/>
    <property type="molecule type" value="Genomic_DNA"/>
</dbReference>
<organism evidence="4">
    <name type="scientific">marine sediment metagenome</name>
    <dbReference type="NCBI Taxonomy" id="412755"/>
    <lineage>
        <taxon>unclassified sequences</taxon>
        <taxon>metagenomes</taxon>
        <taxon>ecological metagenomes</taxon>
    </lineage>
</organism>
<evidence type="ECO:0000313" key="4">
    <source>
        <dbReference type="EMBL" id="GAH12773.1"/>
    </source>
</evidence>
<dbReference type="Pfam" id="PF00155">
    <property type="entry name" value="Aminotran_1_2"/>
    <property type="match status" value="1"/>
</dbReference>
<comment type="caution">
    <text evidence="4">The sequence shown here is derived from an EMBL/GenBank/DDBJ whole genome shotgun (WGS) entry which is preliminary data.</text>
</comment>
<dbReference type="Gene3D" id="3.90.1150.10">
    <property type="entry name" value="Aspartate Aminotransferase, domain 1"/>
    <property type="match status" value="1"/>
</dbReference>
<dbReference type="AlphaFoldDB" id="X1EVW8"/>
<evidence type="ECO:0000256" key="1">
    <source>
        <dbReference type="ARBA" id="ARBA00001933"/>
    </source>
</evidence>
<name>X1EVW8_9ZZZZ</name>
<dbReference type="PANTHER" id="PTHR13693:SF3">
    <property type="entry name" value="LD36009P"/>
    <property type="match status" value="1"/>
</dbReference>
<evidence type="ECO:0000256" key="2">
    <source>
        <dbReference type="ARBA" id="ARBA00022679"/>
    </source>
</evidence>